<dbReference type="GO" id="GO:0000166">
    <property type="term" value="F:nucleotide binding"/>
    <property type="evidence" value="ECO:0007669"/>
    <property type="project" value="UniProtKB-KW"/>
</dbReference>
<dbReference type="PANTHER" id="PTHR12449:SF18">
    <property type="entry name" value="DEATH DOMAIN-CONTAINING PROTEIN"/>
    <property type="match status" value="1"/>
</dbReference>
<protein>
    <recommendedName>
        <fullName evidence="3">Roc domain-containing protein</fullName>
    </recommendedName>
</protein>
<evidence type="ECO:0000256" key="1">
    <source>
        <dbReference type="ARBA" id="ARBA00022737"/>
    </source>
</evidence>
<organism evidence="4 5">
    <name type="scientific">Meganyctiphanes norvegica</name>
    <name type="common">Northern krill</name>
    <name type="synonym">Thysanopoda norvegica</name>
    <dbReference type="NCBI Taxonomy" id="48144"/>
    <lineage>
        <taxon>Eukaryota</taxon>
        <taxon>Metazoa</taxon>
        <taxon>Ecdysozoa</taxon>
        <taxon>Arthropoda</taxon>
        <taxon>Crustacea</taxon>
        <taxon>Multicrustacea</taxon>
        <taxon>Malacostraca</taxon>
        <taxon>Eumalacostraca</taxon>
        <taxon>Eucarida</taxon>
        <taxon>Euphausiacea</taxon>
        <taxon>Euphausiidae</taxon>
        <taxon>Meganyctiphanes</taxon>
    </lineage>
</organism>
<proteinExistence type="predicted"/>
<keyword evidence="5" id="KW-1185">Reference proteome</keyword>
<sequence>MSDTLPCLRTTMAVGSNTRSYKGLGAAPDFEPLIPHCSHEKVLEKRTGAASQLVDQAKEVFLNMIMRRYNKLISQSLAVFSLGMEVRKKEGLDPPGMGSMWDGGGGVQCLCLAGCSVEQKSREGILAEVCAMAQGYDDISGLLNKLRGEATREDYIQQLIPCAASIPRVKVKCLGHSGTGKSTLIETLKTGYFSSFFKRTKSNASATSIGSLGKTLSQAALKGHYEMESPLSSRQNSLTFEPCDNYTKGIEVQQVNISGVGELSMWEFSGHEAYFSTYDHFIGNTACAHLVVFPLNQPFDIQLQQCSFWLSFLQARIPPMEPLNVRGRPSKAAKVALVGTHADIAQCHRNAQGEFLSPQVHLLQEKLVDLFGDQFEIHDCVFVMDAAAPGSPAIRALKQYLTDTKAKVTQVPLKGFLGGIIDYIFCAWRSFLGGVQFPIVS</sequence>
<dbReference type="PROSITE" id="PS51424">
    <property type="entry name" value="ROC"/>
    <property type="match status" value="1"/>
</dbReference>
<dbReference type="PANTHER" id="PTHR12449">
    <property type="entry name" value="DEATH DOMAIN-CONTAINING PROTEIN"/>
    <property type="match status" value="1"/>
</dbReference>
<feature type="domain" description="Roc" evidence="3">
    <location>
        <begin position="162"/>
        <end position="408"/>
    </location>
</feature>
<evidence type="ECO:0000256" key="2">
    <source>
        <dbReference type="ARBA" id="ARBA00022741"/>
    </source>
</evidence>
<dbReference type="AlphaFoldDB" id="A0AAV2Q531"/>
<evidence type="ECO:0000313" key="4">
    <source>
        <dbReference type="EMBL" id="CAL4070258.1"/>
    </source>
</evidence>
<keyword evidence="1" id="KW-0677">Repeat</keyword>
<dbReference type="Gene3D" id="3.40.50.300">
    <property type="entry name" value="P-loop containing nucleotide triphosphate hydrolases"/>
    <property type="match status" value="1"/>
</dbReference>
<comment type="caution">
    <text evidence="4">The sequence shown here is derived from an EMBL/GenBank/DDBJ whole genome shotgun (WGS) entry which is preliminary data.</text>
</comment>
<evidence type="ECO:0000259" key="3">
    <source>
        <dbReference type="PROSITE" id="PS51424"/>
    </source>
</evidence>
<reference evidence="4 5" key="1">
    <citation type="submission" date="2024-05" db="EMBL/GenBank/DDBJ databases">
        <authorList>
            <person name="Wallberg A."/>
        </authorList>
    </citation>
    <scope>NUCLEOTIDE SEQUENCE [LARGE SCALE GENOMIC DNA]</scope>
</reference>
<dbReference type="Proteomes" id="UP001497623">
    <property type="component" value="Unassembled WGS sequence"/>
</dbReference>
<feature type="non-terminal residue" evidence="4">
    <location>
        <position position="441"/>
    </location>
</feature>
<dbReference type="EMBL" id="CAXKWB010003778">
    <property type="protein sequence ID" value="CAL4070258.1"/>
    <property type="molecule type" value="Genomic_DNA"/>
</dbReference>
<dbReference type="InterPro" id="IPR027417">
    <property type="entry name" value="P-loop_NTPase"/>
</dbReference>
<keyword evidence="2" id="KW-0547">Nucleotide-binding</keyword>
<dbReference type="InterPro" id="IPR039788">
    <property type="entry name" value="NOL4/NOL4L"/>
</dbReference>
<accession>A0AAV2Q531</accession>
<gene>
    <name evidence="4" type="ORF">MNOR_LOCUS8227</name>
</gene>
<evidence type="ECO:0000313" key="5">
    <source>
        <dbReference type="Proteomes" id="UP001497623"/>
    </source>
</evidence>
<dbReference type="SUPFAM" id="SSF52540">
    <property type="entry name" value="P-loop containing nucleoside triphosphate hydrolases"/>
    <property type="match status" value="1"/>
</dbReference>
<dbReference type="InterPro" id="IPR020859">
    <property type="entry name" value="ROC"/>
</dbReference>
<name>A0AAV2Q531_MEGNR</name>